<dbReference type="InterPro" id="IPR009057">
    <property type="entry name" value="Homeodomain-like_sf"/>
</dbReference>
<dbReference type="InterPro" id="IPR025943">
    <property type="entry name" value="Sigma_54_int_dom_ATP-bd_2"/>
</dbReference>
<dbReference type="Gene3D" id="3.40.50.300">
    <property type="entry name" value="P-loop containing nucleotide triphosphate hydrolases"/>
    <property type="match status" value="1"/>
</dbReference>
<dbReference type="InterPro" id="IPR035965">
    <property type="entry name" value="PAS-like_dom_sf"/>
</dbReference>
<dbReference type="PROSITE" id="PS50112">
    <property type="entry name" value="PAS"/>
    <property type="match status" value="1"/>
</dbReference>
<sequence>MFFKECFQSIVENINEAVIGIDNTGIIFVINKMAEKLLGVDAESGLGLHIEQIIPETNLPRVLKNCESEINQNFITNGREFITNRIAIMSEGKAKGAIAIFYDITNHKKMQEELNADKSYIDILDTIINTFNEWIVVTDEKGIITMMSKAYKEFVGCANPEGKLVDEVIENTRMSKVIESGVAEIGEVQEIKGNKMIAMRVPLKKDDKVIGAVGKVVFKDISDFHSLSKKLNNLEKEVEFYKNELDKERKAKYSVENIVGDSVKVKEVKSLVKKVANTNSNVLIIGESGTGKELFAHSIHNASKRYLAPFVKINCAAIPSELLEAELFGYEEGAFTGAKKGGKKGKFELANGGTIFLDEIGDMPMNMQVKLLRVIQEKEIERVGGNTLKSINVRIIAATNKDLENSIKEKKFREDLYYRLNVMKISIPPLRERKEDIPKLVNALRIKVASRLGVYVEGISKEALDCLVNYDWPGNIRELENVIERAINLLDSDIVIKLEHLSERLTKNKFKRYSNKSKHLKVIVEEVEKEIIFECLKETNWNKNKAARMLGISRAGLYKKIEEYKLESLT</sequence>
<dbReference type="PROSITE" id="PS00688">
    <property type="entry name" value="SIGMA54_INTERACT_3"/>
    <property type="match status" value="1"/>
</dbReference>
<dbReference type="Gene3D" id="3.30.450.20">
    <property type="entry name" value="PAS domain"/>
    <property type="match status" value="2"/>
</dbReference>
<protein>
    <submittedName>
        <fullName evidence="9">Sigma 54-interacting transcriptional regulator</fullName>
    </submittedName>
</protein>
<comment type="caution">
    <text evidence="9">The sequence shown here is derived from an EMBL/GenBank/DDBJ whole genome shotgun (WGS) entry which is preliminary data.</text>
</comment>
<dbReference type="PANTHER" id="PTHR32071">
    <property type="entry name" value="TRANSCRIPTIONAL REGULATORY PROTEIN"/>
    <property type="match status" value="1"/>
</dbReference>
<dbReference type="GO" id="GO:0005524">
    <property type="term" value="F:ATP binding"/>
    <property type="evidence" value="ECO:0007669"/>
    <property type="project" value="UniProtKB-KW"/>
</dbReference>
<dbReference type="SUPFAM" id="SSF46689">
    <property type="entry name" value="Homeodomain-like"/>
    <property type="match status" value="1"/>
</dbReference>
<dbReference type="AlphaFoldDB" id="A0A934HPY9"/>
<dbReference type="GO" id="GO:0043565">
    <property type="term" value="F:sequence-specific DNA binding"/>
    <property type="evidence" value="ECO:0007669"/>
    <property type="project" value="InterPro"/>
</dbReference>
<evidence type="ECO:0000313" key="9">
    <source>
        <dbReference type="EMBL" id="MBI6871113.1"/>
    </source>
</evidence>
<dbReference type="Pfam" id="PF13188">
    <property type="entry name" value="PAS_8"/>
    <property type="match status" value="1"/>
</dbReference>
<dbReference type="EMBL" id="JAEEGB010000001">
    <property type="protein sequence ID" value="MBI6871113.1"/>
    <property type="molecule type" value="Genomic_DNA"/>
</dbReference>
<dbReference type="SMART" id="SM00091">
    <property type="entry name" value="PAS"/>
    <property type="match status" value="2"/>
</dbReference>
<evidence type="ECO:0000256" key="5">
    <source>
        <dbReference type="ARBA" id="ARBA00023163"/>
    </source>
</evidence>
<dbReference type="InterPro" id="IPR025662">
    <property type="entry name" value="Sigma_54_int_dom_ATP-bd_1"/>
</dbReference>
<dbReference type="SUPFAM" id="SSF55785">
    <property type="entry name" value="PYP-like sensor domain (PAS domain)"/>
    <property type="match status" value="2"/>
</dbReference>
<proteinExistence type="predicted"/>
<keyword evidence="1" id="KW-0547">Nucleotide-binding</keyword>
<dbReference type="InterPro" id="IPR058031">
    <property type="entry name" value="AAA_lid_NorR"/>
</dbReference>
<dbReference type="CDD" id="cd00130">
    <property type="entry name" value="PAS"/>
    <property type="match status" value="1"/>
</dbReference>
<dbReference type="Pfam" id="PF25601">
    <property type="entry name" value="AAA_lid_14"/>
    <property type="match status" value="1"/>
</dbReference>
<dbReference type="InterPro" id="IPR003593">
    <property type="entry name" value="AAA+_ATPase"/>
</dbReference>
<keyword evidence="6" id="KW-0175">Coiled coil</keyword>
<evidence type="ECO:0000259" key="8">
    <source>
        <dbReference type="PROSITE" id="PS50112"/>
    </source>
</evidence>
<reference evidence="9" key="1">
    <citation type="submission" date="2020-12" db="EMBL/GenBank/DDBJ databases">
        <title>Clostridium thailandense sp. nov., a novel acetogenic bacterium isolated from peat land soil in Thailand.</title>
        <authorList>
            <person name="Chaikitkaew S."/>
            <person name="Birkeland N.K."/>
        </authorList>
    </citation>
    <scope>NUCLEOTIDE SEQUENCE</scope>
    <source>
        <strain evidence="9">DSM 17425</strain>
    </source>
</reference>
<dbReference type="PANTHER" id="PTHR32071:SF57">
    <property type="entry name" value="C4-DICARBOXYLATE TRANSPORT TRANSCRIPTIONAL REGULATORY PROTEIN DCTD"/>
    <property type="match status" value="1"/>
</dbReference>
<evidence type="ECO:0000256" key="3">
    <source>
        <dbReference type="ARBA" id="ARBA00023015"/>
    </source>
</evidence>
<evidence type="ECO:0000259" key="7">
    <source>
        <dbReference type="PROSITE" id="PS50045"/>
    </source>
</evidence>
<feature type="domain" description="PAS" evidence="8">
    <location>
        <begin position="3"/>
        <end position="73"/>
    </location>
</feature>
<evidence type="ECO:0000256" key="2">
    <source>
        <dbReference type="ARBA" id="ARBA00022840"/>
    </source>
</evidence>
<keyword evidence="10" id="KW-1185">Reference proteome</keyword>
<dbReference type="FunFam" id="3.40.50.300:FF:000006">
    <property type="entry name" value="DNA-binding transcriptional regulator NtrC"/>
    <property type="match status" value="1"/>
</dbReference>
<dbReference type="NCBIfam" id="TIGR00229">
    <property type="entry name" value="sensory_box"/>
    <property type="match status" value="1"/>
</dbReference>
<organism evidence="9 10">
    <name type="scientific">Clostridium aciditolerans</name>
    <dbReference type="NCBI Taxonomy" id="339861"/>
    <lineage>
        <taxon>Bacteria</taxon>
        <taxon>Bacillati</taxon>
        <taxon>Bacillota</taxon>
        <taxon>Clostridia</taxon>
        <taxon>Eubacteriales</taxon>
        <taxon>Clostridiaceae</taxon>
        <taxon>Clostridium</taxon>
    </lineage>
</organism>
<dbReference type="InterPro" id="IPR002197">
    <property type="entry name" value="HTH_Fis"/>
</dbReference>
<dbReference type="PROSITE" id="PS00675">
    <property type="entry name" value="SIGMA54_INTERACT_1"/>
    <property type="match status" value="1"/>
</dbReference>
<keyword evidence="2" id="KW-0067">ATP-binding</keyword>
<dbReference type="Gene3D" id="1.10.8.60">
    <property type="match status" value="1"/>
</dbReference>
<name>A0A934HPY9_9CLOT</name>
<dbReference type="Pfam" id="PF00158">
    <property type="entry name" value="Sigma54_activat"/>
    <property type="match status" value="1"/>
</dbReference>
<dbReference type="Pfam" id="PF02954">
    <property type="entry name" value="HTH_8"/>
    <property type="match status" value="1"/>
</dbReference>
<dbReference type="InterPro" id="IPR027417">
    <property type="entry name" value="P-loop_NTPase"/>
</dbReference>
<dbReference type="Proteomes" id="UP000622687">
    <property type="component" value="Unassembled WGS sequence"/>
</dbReference>
<keyword evidence="5" id="KW-0804">Transcription</keyword>
<dbReference type="GO" id="GO:0006355">
    <property type="term" value="P:regulation of DNA-templated transcription"/>
    <property type="evidence" value="ECO:0007669"/>
    <property type="project" value="InterPro"/>
</dbReference>
<dbReference type="SUPFAM" id="SSF52540">
    <property type="entry name" value="P-loop containing nucleoside triphosphate hydrolases"/>
    <property type="match status" value="1"/>
</dbReference>
<evidence type="ECO:0000256" key="6">
    <source>
        <dbReference type="SAM" id="Coils"/>
    </source>
</evidence>
<feature type="domain" description="Sigma-54 factor interaction" evidence="7">
    <location>
        <begin position="258"/>
        <end position="488"/>
    </location>
</feature>
<dbReference type="PROSITE" id="PS50045">
    <property type="entry name" value="SIGMA54_INTERACT_4"/>
    <property type="match status" value="1"/>
</dbReference>
<dbReference type="RefSeq" id="WP_211140581.1">
    <property type="nucleotide sequence ID" value="NZ_JAEEGB010000001.1"/>
</dbReference>
<dbReference type="Pfam" id="PF00989">
    <property type="entry name" value="PAS"/>
    <property type="match status" value="1"/>
</dbReference>
<keyword evidence="4" id="KW-0238">DNA-binding</keyword>
<dbReference type="PROSITE" id="PS00676">
    <property type="entry name" value="SIGMA54_INTERACT_2"/>
    <property type="match status" value="1"/>
</dbReference>
<dbReference type="Gene3D" id="1.10.10.60">
    <property type="entry name" value="Homeodomain-like"/>
    <property type="match status" value="1"/>
</dbReference>
<dbReference type="InterPro" id="IPR013767">
    <property type="entry name" value="PAS_fold"/>
</dbReference>
<evidence type="ECO:0000256" key="4">
    <source>
        <dbReference type="ARBA" id="ARBA00023125"/>
    </source>
</evidence>
<dbReference type="InterPro" id="IPR025944">
    <property type="entry name" value="Sigma_54_int_dom_CS"/>
</dbReference>
<dbReference type="CDD" id="cd00009">
    <property type="entry name" value="AAA"/>
    <property type="match status" value="1"/>
</dbReference>
<dbReference type="PRINTS" id="PR01590">
    <property type="entry name" value="HTHFIS"/>
</dbReference>
<keyword evidence="3" id="KW-0805">Transcription regulation</keyword>
<evidence type="ECO:0000313" key="10">
    <source>
        <dbReference type="Proteomes" id="UP000622687"/>
    </source>
</evidence>
<dbReference type="InterPro" id="IPR002078">
    <property type="entry name" value="Sigma_54_int"/>
</dbReference>
<accession>A0A934HPY9</accession>
<feature type="coiled-coil region" evidence="6">
    <location>
        <begin position="224"/>
        <end position="251"/>
    </location>
</feature>
<evidence type="ECO:0000256" key="1">
    <source>
        <dbReference type="ARBA" id="ARBA00022741"/>
    </source>
</evidence>
<gene>
    <name evidence="9" type="ORF">I6U51_00140</name>
</gene>
<dbReference type="InterPro" id="IPR000014">
    <property type="entry name" value="PAS"/>
</dbReference>
<dbReference type="SMART" id="SM00382">
    <property type="entry name" value="AAA"/>
    <property type="match status" value="1"/>
</dbReference>